<dbReference type="KEGG" id="glz:GLAREA_04032"/>
<name>S3CZM4_GLAL2</name>
<gene>
    <name evidence="3" type="ORF">GLAREA_04032</name>
</gene>
<reference evidence="3 4" key="1">
    <citation type="journal article" date="2013" name="BMC Genomics">
        <title>Genomics-driven discovery of the pneumocandin biosynthetic gene cluster in the fungus Glarea lozoyensis.</title>
        <authorList>
            <person name="Chen L."/>
            <person name="Yue Q."/>
            <person name="Zhang X."/>
            <person name="Xiang M."/>
            <person name="Wang C."/>
            <person name="Li S."/>
            <person name="Che Y."/>
            <person name="Ortiz-Lopez F.J."/>
            <person name="Bills G.F."/>
            <person name="Liu X."/>
            <person name="An Z."/>
        </authorList>
    </citation>
    <scope>NUCLEOTIDE SEQUENCE [LARGE SCALE GENOMIC DNA]</scope>
    <source>
        <strain evidence="4">ATCC 20868 / MF5171</strain>
    </source>
</reference>
<feature type="compositionally biased region" description="Polar residues" evidence="2">
    <location>
        <begin position="117"/>
        <end position="132"/>
    </location>
</feature>
<keyword evidence="1" id="KW-0175">Coiled coil</keyword>
<sequence>MSCSREEFPGSYSVILEVKYTGSRGLRQAKIWVSDPRDHAAEYILAIQVAKENKGKRINPTKRKRLREQNPDPEPHVNGLKRKRGRPRKVREESTPLSNSQNPSEDDQYSGIPGYPASSSASEYGNESTQNISPPPAHVERSPSTPVNSAINSQARDSQSATQSFVRMIFEKEPSVDVPALRVDRQSSIRLSEDSLRAPESIAPALAQDSFHSAPNADIPTHQLDHQSSRHVFENSSRDPPYPPFREMLQKGALEPLAKPNPYNEAAALGRIRLLEGEESHLRKENICLQDRIDELTFNLDRANRELRVKDESLKLKDEEIRSLKAERREARKNGTDT</sequence>
<feature type="coiled-coil region" evidence="1">
    <location>
        <begin position="286"/>
        <end position="334"/>
    </location>
</feature>
<dbReference type="GeneID" id="19463087"/>
<accession>S3CZM4</accession>
<evidence type="ECO:0000256" key="1">
    <source>
        <dbReference type="SAM" id="Coils"/>
    </source>
</evidence>
<feature type="compositionally biased region" description="Basic residues" evidence="2">
    <location>
        <begin position="54"/>
        <end position="66"/>
    </location>
</feature>
<evidence type="ECO:0000256" key="2">
    <source>
        <dbReference type="SAM" id="MobiDB-lite"/>
    </source>
</evidence>
<feature type="compositionally biased region" description="Polar residues" evidence="2">
    <location>
        <begin position="142"/>
        <end position="160"/>
    </location>
</feature>
<feature type="region of interest" description="Disordered" evidence="2">
    <location>
        <begin position="53"/>
        <end position="160"/>
    </location>
</feature>
<organism evidence="3 4">
    <name type="scientific">Glarea lozoyensis (strain ATCC 20868 / MF5171)</name>
    <dbReference type="NCBI Taxonomy" id="1116229"/>
    <lineage>
        <taxon>Eukaryota</taxon>
        <taxon>Fungi</taxon>
        <taxon>Dikarya</taxon>
        <taxon>Ascomycota</taxon>
        <taxon>Pezizomycotina</taxon>
        <taxon>Leotiomycetes</taxon>
        <taxon>Helotiales</taxon>
        <taxon>Helotiaceae</taxon>
        <taxon>Glarea</taxon>
    </lineage>
</organism>
<keyword evidence="4" id="KW-1185">Reference proteome</keyword>
<protein>
    <submittedName>
        <fullName evidence="3">Uncharacterized protein</fullName>
    </submittedName>
</protein>
<dbReference type="RefSeq" id="XP_008082476.1">
    <property type="nucleotide sequence ID" value="XM_008084285.1"/>
</dbReference>
<dbReference type="Proteomes" id="UP000016922">
    <property type="component" value="Unassembled WGS sequence"/>
</dbReference>
<proteinExistence type="predicted"/>
<feature type="compositionally biased region" description="Basic residues" evidence="2">
    <location>
        <begin position="79"/>
        <end position="89"/>
    </location>
</feature>
<dbReference type="EMBL" id="KE145363">
    <property type="protein sequence ID" value="EPE31065.1"/>
    <property type="molecule type" value="Genomic_DNA"/>
</dbReference>
<evidence type="ECO:0000313" key="4">
    <source>
        <dbReference type="Proteomes" id="UP000016922"/>
    </source>
</evidence>
<dbReference type="AlphaFoldDB" id="S3CZM4"/>
<evidence type="ECO:0000313" key="3">
    <source>
        <dbReference type="EMBL" id="EPE31065.1"/>
    </source>
</evidence>
<dbReference type="HOGENOM" id="CLU_821466_0_0_1"/>